<evidence type="ECO:0000256" key="1">
    <source>
        <dbReference type="SAM" id="MobiDB-lite"/>
    </source>
</evidence>
<dbReference type="RefSeq" id="XP_070916875.1">
    <property type="nucleotide sequence ID" value="XM_071060774.1"/>
</dbReference>
<feature type="compositionally biased region" description="Low complexity" evidence="1">
    <location>
        <begin position="47"/>
        <end position="62"/>
    </location>
</feature>
<feature type="compositionally biased region" description="Low complexity" evidence="1">
    <location>
        <begin position="75"/>
        <end position="95"/>
    </location>
</feature>
<evidence type="ECO:0000313" key="2">
    <source>
        <dbReference type="EMBL" id="GAB1315144.1"/>
    </source>
</evidence>
<protein>
    <submittedName>
        <fullName evidence="2">Uncharacterized protein</fullName>
    </submittedName>
</protein>
<evidence type="ECO:0000313" key="3">
    <source>
        <dbReference type="Proteomes" id="UP001628179"/>
    </source>
</evidence>
<comment type="caution">
    <text evidence="2">The sequence shown here is derived from an EMBL/GenBank/DDBJ whole genome shotgun (WGS) entry which is preliminary data.</text>
</comment>
<dbReference type="EMBL" id="BAAFSV010000002">
    <property type="protein sequence ID" value="GAB1315144.1"/>
    <property type="molecule type" value="Genomic_DNA"/>
</dbReference>
<accession>A0ABQ0GBJ9</accession>
<feature type="compositionally biased region" description="Pro residues" evidence="1">
    <location>
        <begin position="1"/>
        <end position="15"/>
    </location>
</feature>
<keyword evidence="3" id="KW-1185">Reference proteome</keyword>
<gene>
    <name evidence="2" type="ORF">MFIFM68171_05354</name>
</gene>
<reference evidence="2 3" key="1">
    <citation type="submission" date="2024-09" db="EMBL/GenBank/DDBJ databases">
        <title>Itraconazole resistance in Madurella fahalii resulting from another homologue of gene encoding cytochrome P450 14-alpha sterol demethylase (CYP51).</title>
        <authorList>
            <person name="Yoshioka I."/>
            <person name="Fahal A.H."/>
            <person name="Kaneko S."/>
            <person name="Yaguchi T."/>
        </authorList>
    </citation>
    <scope>NUCLEOTIDE SEQUENCE [LARGE SCALE GENOMIC DNA]</scope>
    <source>
        <strain evidence="2 3">IFM 68171</strain>
    </source>
</reference>
<proteinExistence type="predicted"/>
<name>A0ABQ0GBJ9_9PEZI</name>
<feature type="region of interest" description="Disordered" evidence="1">
    <location>
        <begin position="1"/>
        <end position="115"/>
    </location>
</feature>
<dbReference type="GeneID" id="98176097"/>
<organism evidence="2 3">
    <name type="scientific">Madurella fahalii</name>
    <dbReference type="NCBI Taxonomy" id="1157608"/>
    <lineage>
        <taxon>Eukaryota</taxon>
        <taxon>Fungi</taxon>
        <taxon>Dikarya</taxon>
        <taxon>Ascomycota</taxon>
        <taxon>Pezizomycotina</taxon>
        <taxon>Sordariomycetes</taxon>
        <taxon>Sordariomycetidae</taxon>
        <taxon>Sordariales</taxon>
        <taxon>Sordariales incertae sedis</taxon>
        <taxon>Madurella</taxon>
    </lineage>
</organism>
<dbReference type="Proteomes" id="UP001628179">
    <property type="component" value="Unassembled WGS sequence"/>
</dbReference>
<feature type="region of interest" description="Disordered" evidence="1">
    <location>
        <begin position="256"/>
        <end position="275"/>
    </location>
</feature>
<sequence>MPPTPPTPTPTPGTPKPAFSFHHNRPAIPSPLSSSPIRTASSPPAPYQQQEQQQQQQYHYYPLSPCRFQRGTTQSSPIFPSSNSDSNNISSSSSSKFRFATRNPRPNPALKRREDAQECRRRLFLQNVRHRADEKRWERRGGEDEMLKLEWWRLNRERERLLAGDPDACFFWSVDEVEALEEEQGKDERMRGMGCDADMDVDALMVDDMEQHEEAEVEALVSVLEGRGKMSSSPHFSDDEDYDGLFMDLISQQQQQQWQLPGGGVSNHSQDVEMS</sequence>
<feature type="compositionally biased region" description="Low complexity" evidence="1">
    <location>
        <begin position="26"/>
        <end position="37"/>
    </location>
</feature>